<keyword evidence="7" id="KW-1185">Reference proteome</keyword>
<dbReference type="Gene3D" id="2.40.30.170">
    <property type="match status" value="1"/>
</dbReference>
<gene>
    <name evidence="6" type="ORF">SOO65_12795</name>
</gene>
<dbReference type="NCBIfam" id="TIGR01730">
    <property type="entry name" value="RND_mfp"/>
    <property type="match status" value="1"/>
</dbReference>
<evidence type="ECO:0000259" key="4">
    <source>
        <dbReference type="Pfam" id="PF25944"/>
    </source>
</evidence>
<dbReference type="AlphaFoldDB" id="A0AAX4HK13"/>
<dbReference type="InterPro" id="IPR058626">
    <property type="entry name" value="MdtA-like_b-barrel"/>
</dbReference>
<protein>
    <submittedName>
        <fullName evidence="6">Efflux RND transporter periplasmic adaptor subunit</fullName>
    </submittedName>
</protein>
<dbReference type="KEGG" id="psti:SOO65_12795"/>
<evidence type="ECO:0000256" key="1">
    <source>
        <dbReference type="ARBA" id="ARBA00004196"/>
    </source>
</evidence>
<dbReference type="InterPro" id="IPR058625">
    <property type="entry name" value="MdtA-like_BSH"/>
</dbReference>
<dbReference type="EMBL" id="CP139487">
    <property type="protein sequence ID" value="WPU63567.1"/>
    <property type="molecule type" value="Genomic_DNA"/>
</dbReference>
<feature type="domain" description="Multidrug resistance protein MdtA-like C-terminal permuted SH3" evidence="5">
    <location>
        <begin position="279"/>
        <end position="339"/>
    </location>
</feature>
<feature type="domain" description="Multidrug resistance protein MdtA-like barrel-sandwich hybrid" evidence="3">
    <location>
        <begin position="63"/>
        <end position="182"/>
    </location>
</feature>
<dbReference type="Pfam" id="PF25967">
    <property type="entry name" value="RND-MFP_C"/>
    <property type="match status" value="1"/>
</dbReference>
<accession>A0AAX4HK13</accession>
<dbReference type="Gene3D" id="2.40.50.100">
    <property type="match status" value="1"/>
</dbReference>
<dbReference type="RefSeq" id="WP_321390501.1">
    <property type="nucleotide sequence ID" value="NZ_CP139487.1"/>
</dbReference>
<name>A0AAX4HK13_9BACT</name>
<dbReference type="PROSITE" id="PS51257">
    <property type="entry name" value="PROKAR_LIPOPROTEIN"/>
    <property type="match status" value="1"/>
</dbReference>
<dbReference type="Proteomes" id="UP001324634">
    <property type="component" value="Chromosome"/>
</dbReference>
<dbReference type="GO" id="GO:0046677">
    <property type="term" value="P:response to antibiotic"/>
    <property type="evidence" value="ECO:0007669"/>
    <property type="project" value="TreeGrafter"/>
</dbReference>
<dbReference type="Gene3D" id="2.40.420.20">
    <property type="match status" value="1"/>
</dbReference>
<dbReference type="Pfam" id="PF25944">
    <property type="entry name" value="Beta-barrel_RND"/>
    <property type="match status" value="1"/>
</dbReference>
<reference evidence="6 7" key="1">
    <citation type="submission" date="2023-11" db="EMBL/GenBank/DDBJ databases">
        <title>Peredibacter starrii A3.12.</title>
        <authorList>
            <person name="Mitchell R.J."/>
        </authorList>
    </citation>
    <scope>NUCLEOTIDE SEQUENCE [LARGE SCALE GENOMIC DNA]</scope>
    <source>
        <strain evidence="6 7">A3.12</strain>
    </source>
</reference>
<evidence type="ECO:0000259" key="3">
    <source>
        <dbReference type="Pfam" id="PF25917"/>
    </source>
</evidence>
<evidence type="ECO:0000256" key="2">
    <source>
        <dbReference type="ARBA" id="ARBA00009477"/>
    </source>
</evidence>
<sequence length="366" mass="41300">MKTRSFLGGIATPALIACLMFFASCKEEVHHKEDSTYSVTRPWKKTVEVHQQYVAQIRAYQHIEIRSFEKGYLQNIFVDEGQLIKKGDKMFQTMPLLVQAEYDKAKAEFEISNIEYKQTEKLAKQKVVSANELALTKAKFEKKKAVLDLAKAHLDFTTITAPFDGYMDRFKVRLGSLVEEGELLTTLSDISQLWVYFNVSERDYLNYMALKKTSGGPGTVKLILANGKEYDQPGKIDTIEADFDNETGNVAFRASFANPDSLLRHGETGNVVLTEKIENALVIPQKATFEVLDKKYVFVVDDKGVVQQREIEIDKEVPHLFIVKSGLSEQDTVLLEGLGKVNKGQTIKTKFQQVPEVVKSLELAAN</sequence>
<evidence type="ECO:0000313" key="7">
    <source>
        <dbReference type="Proteomes" id="UP001324634"/>
    </source>
</evidence>
<dbReference type="SUPFAM" id="SSF111369">
    <property type="entry name" value="HlyD-like secretion proteins"/>
    <property type="match status" value="1"/>
</dbReference>
<dbReference type="InterPro" id="IPR058627">
    <property type="entry name" value="MdtA-like_C"/>
</dbReference>
<dbReference type="GO" id="GO:0030313">
    <property type="term" value="C:cell envelope"/>
    <property type="evidence" value="ECO:0007669"/>
    <property type="project" value="UniProtKB-SubCell"/>
</dbReference>
<organism evidence="6 7">
    <name type="scientific">Peredibacter starrii</name>
    <dbReference type="NCBI Taxonomy" id="28202"/>
    <lineage>
        <taxon>Bacteria</taxon>
        <taxon>Pseudomonadati</taxon>
        <taxon>Bdellovibrionota</taxon>
        <taxon>Bacteriovoracia</taxon>
        <taxon>Bacteriovoracales</taxon>
        <taxon>Bacteriovoracaceae</taxon>
        <taxon>Peredibacter</taxon>
    </lineage>
</organism>
<dbReference type="Pfam" id="PF25917">
    <property type="entry name" value="BSH_RND"/>
    <property type="match status" value="1"/>
</dbReference>
<comment type="similarity">
    <text evidence="2">Belongs to the membrane fusion protein (MFP) (TC 8.A.1) family.</text>
</comment>
<feature type="domain" description="Multidrug resistance protein MdtA-like beta-barrel" evidence="4">
    <location>
        <begin position="194"/>
        <end position="274"/>
    </location>
</feature>
<evidence type="ECO:0000313" key="6">
    <source>
        <dbReference type="EMBL" id="WPU63567.1"/>
    </source>
</evidence>
<dbReference type="GO" id="GO:0005886">
    <property type="term" value="C:plasma membrane"/>
    <property type="evidence" value="ECO:0007669"/>
    <property type="project" value="TreeGrafter"/>
</dbReference>
<proteinExistence type="inferred from homology"/>
<evidence type="ECO:0000259" key="5">
    <source>
        <dbReference type="Pfam" id="PF25967"/>
    </source>
</evidence>
<dbReference type="PANTHER" id="PTHR30158">
    <property type="entry name" value="ACRA/E-RELATED COMPONENT OF DRUG EFFLUX TRANSPORTER"/>
    <property type="match status" value="1"/>
</dbReference>
<dbReference type="PANTHER" id="PTHR30158:SF23">
    <property type="entry name" value="MULTIDRUG RESISTANCE PROTEIN MEXA"/>
    <property type="match status" value="1"/>
</dbReference>
<dbReference type="Gene3D" id="1.10.287.470">
    <property type="entry name" value="Helix hairpin bin"/>
    <property type="match status" value="1"/>
</dbReference>
<comment type="subcellular location">
    <subcellularLocation>
        <location evidence="1">Cell envelope</location>
    </subcellularLocation>
</comment>
<dbReference type="GO" id="GO:0022857">
    <property type="term" value="F:transmembrane transporter activity"/>
    <property type="evidence" value="ECO:0007669"/>
    <property type="project" value="InterPro"/>
</dbReference>
<dbReference type="InterPro" id="IPR006143">
    <property type="entry name" value="RND_pump_MFP"/>
</dbReference>